<dbReference type="AlphaFoldDB" id="A0A7R9JE98"/>
<organism evidence="1">
    <name type="scientific">Timema californicum</name>
    <name type="common">California timema</name>
    <name type="synonym">Walking stick</name>
    <dbReference type="NCBI Taxonomy" id="61474"/>
    <lineage>
        <taxon>Eukaryota</taxon>
        <taxon>Metazoa</taxon>
        <taxon>Ecdysozoa</taxon>
        <taxon>Arthropoda</taxon>
        <taxon>Hexapoda</taxon>
        <taxon>Insecta</taxon>
        <taxon>Pterygota</taxon>
        <taxon>Neoptera</taxon>
        <taxon>Polyneoptera</taxon>
        <taxon>Phasmatodea</taxon>
        <taxon>Timematodea</taxon>
        <taxon>Timematoidea</taxon>
        <taxon>Timematidae</taxon>
        <taxon>Timema</taxon>
    </lineage>
</organism>
<reference evidence="1" key="1">
    <citation type="submission" date="2020-11" db="EMBL/GenBank/DDBJ databases">
        <authorList>
            <person name="Tran Van P."/>
        </authorList>
    </citation>
    <scope>NUCLEOTIDE SEQUENCE</scope>
</reference>
<dbReference type="EMBL" id="OE185432">
    <property type="protein sequence ID" value="CAD7577326.1"/>
    <property type="molecule type" value="Genomic_DNA"/>
</dbReference>
<evidence type="ECO:0000313" key="1">
    <source>
        <dbReference type="EMBL" id="CAD7577326.1"/>
    </source>
</evidence>
<proteinExistence type="predicted"/>
<accession>A0A7R9JE98</accession>
<gene>
    <name evidence="1" type="ORF">TCMB3V08_LOCUS9878</name>
</gene>
<protein>
    <submittedName>
        <fullName evidence="1">(California timema) hypothetical protein</fullName>
    </submittedName>
</protein>
<sequence>MQKDKLGYLATLGLGFFFQEKLSVELKKIALFAVSLDESLNKDFNQIMGENLDNSEDKKPIDAEEDASALQTEIDLEKKRLRQMYGSYEDYDEGTADYYDTTESYPGKW</sequence>
<name>A0A7R9JE98_TIMCA</name>